<evidence type="ECO:0000256" key="1">
    <source>
        <dbReference type="SAM" id="Phobius"/>
    </source>
</evidence>
<comment type="caution">
    <text evidence="2">The sequence shown here is derived from an EMBL/GenBank/DDBJ whole genome shotgun (WGS) entry which is preliminary data.</text>
</comment>
<evidence type="ECO:0000313" key="2">
    <source>
        <dbReference type="EMBL" id="MET3749284.1"/>
    </source>
</evidence>
<feature type="transmembrane region" description="Helical" evidence="1">
    <location>
        <begin position="352"/>
        <end position="371"/>
    </location>
</feature>
<feature type="transmembrane region" description="Helical" evidence="1">
    <location>
        <begin position="255"/>
        <end position="274"/>
    </location>
</feature>
<feature type="transmembrane region" description="Helical" evidence="1">
    <location>
        <begin position="512"/>
        <end position="534"/>
    </location>
</feature>
<proteinExistence type="predicted"/>
<feature type="transmembrane region" description="Helical" evidence="1">
    <location>
        <begin position="280"/>
        <end position="297"/>
    </location>
</feature>
<accession>A0ABV2LZQ2</accession>
<keyword evidence="1" id="KW-1133">Transmembrane helix</keyword>
<feature type="transmembrane region" description="Helical" evidence="1">
    <location>
        <begin position="225"/>
        <end position="248"/>
    </location>
</feature>
<dbReference type="Proteomes" id="UP001549106">
    <property type="component" value="Unassembled WGS sequence"/>
</dbReference>
<organism evidence="2 3">
    <name type="scientific">Blautia caecimuris</name>
    <dbReference type="NCBI Taxonomy" id="1796615"/>
    <lineage>
        <taxon>Bacteria</taxon>
        <taxon>Bacillati</taxon>
        <taxon>Bacillota</taxon>
        <taxon>Clostridia</taxon>
        <taxon>Lachnospirales</taxon>
        <taxon>Lachnospiraceae</taxon>
        <taxon>Blautia</taxon>
    </lineage>
</organism>
<keyword evidence="1" id="KW-0812">Transmembrane</keyword>
<feature type="transmembrane region" description="Helical" evidence="1">
    <location>
        <begin position="146"/>
        <end position="165"/>
    </location>
</feature>
<keyword evidence="3" id="KW-1185">Reference proteome</keyword>
<gene>
    <name evidence="2" type="ORF">ABID24_000507</name>
</gene>
<feature type="transmembrane region" description="Helical" evidence="1">
    <location>
        <begin position="324"/>
        <end position="340"/>
    </location>
</feature>
<evidence type="ECO:0008006" key="4">
    <source>
        <dbReference type="Google" id="ProtNLM"/>
    </source>
</evidence>
<feature type="transmembrane region" description="Helical" evidence="1">
    <location>
        <begin position="43"/>
        <end position="65"/>
    </location>
</feature>
<feature type="transmembrane region" description="Helical" evidence="1">
    <location>
        <begin position="410"/>
        <end position="433"/>
    </location>
</feature>
<evidence type="ECO:0000313" key="3">
    <source>
        <dbReference type="Proteomes" id="UP001549106"/>
    </source>
</evidence>
<sequence length="662" mass="75352">MKTSTNRIMAFFASLILSAGFAVCCFRIPALSAAVSSIGNVNLLTYAMTVILFCVSYLIFSILLARTEKPCFFDTPRNAFFTVVLLITVNILFFIRMYRLEVDVYGSVSARYVWHSIPFWLVLICLVTEGLVFLHFARNNNFSVKTWAMSLFYGLLTLLAAYNFYTPEVFLRNEPDRLHMDAYFNSIYNVLHGSPYTEYTTSIYGHFGILYKLPMKILGGDLIDFILLNTIIGALCFLAAFLTLHFIVKNDLLRVLGSIALTFPVLSMRSGIYWQLWPHRILFMCLMLFWIAFCVRFKKSGRLICILGYVLSLLGILWNTETGLFCAISWAAFWILRCLCHKKDSWLPVLKTCLLHLAGILLSFLGAYAVVELYNIMNGGQITGIREFLFPLLQSSYMDGLLRVDLPEFASAYMIILVLFFMACAWGISHICFVRAQDETDSRHLLLICFTFAAAVLSLGQITYFINRAAYHNLEIIHIPCILLLCIFAEEGMNTFQTFRIKNMNSFSGMQIFKGTFTAVSLLVLMTVSTGNIIQYGQNTALREELHNEQELNDFAAHIAANIPENTYAFGIGVPEIYSILRWDTGCYTLDLADLSLRPEAGDYIMDDIKAKKIPAFLAGEGTISRLEKYSSKEKSQWLLDTYEISREFEFKGAVLQYFTLK</sequence>
<name>A0ABV2LZQ2_9FIRM</name>
<keyword evidence="1" id="KW-0472">Membrane</keyword>
<feature type="transmembrane region" description="Helical" evidence="1">
    <location>
        <begin position="472"/>
        <end position="491"/>
    </location>
</feature>
<feature type="transmembrane region" description="Helical" evidence="1">
    <location>
        <begin position="445"/>
        <end position="466"/>
    </location>
</feature>
<reference evidence="2 3" key="1">
    <citation type="submission" date="2024-06" db="EMBL/GenBank/DDBJ databases">
        <title>Genomic Encyclopedia of Type Strains, Phase IV (KMG-IV): sequencing the most valuable type-strain genomes for metagenomic binning, comparative biology and taxonomic classification.</title>
        <authorList>
            <person name="Goeker M."/>
        </authorList>
    </citation>
    <scope>NUCLEOTIDE SEQUENCE [LARGE SCALE GENOMIC DNA]</scope>
    <source>
        <strain evidence="2 3">DSM 29492</strain>
    </source>
</reference>
<feature type="transmembrane region" description="Helical" evidence="1">
    <location>
        <begin position="77"/>
        <end position="97"/>
    </location>
</feature>
<dbReference type="RefSeq" id="WP_257463799.1">
    <property type="nucleotide sequence ID" value="NZ_JANJZT010000002.1"/>
</dbReference>
<feature type="transmembrane region" description="Helical" evidence="1">
    <location>
        <begin position="117"/>
        <end position="134"/>
    </location>
</feature>
<feature type="transmembrane region" description="Helical" evidence="1">
    <location>
        <begin position="302"/>
        <end position="318"/>
    </location>
</feature>
<protein>
    <recommendedName>
        <fullName evidence="4">Glycosyltransferase RgtA/B/C/D-like domain-containing protein</fullName>
    </recommendedName>
</protein>
<dbReference type="EMBL" id="JBEPMJ010000002">
    <property type="protein sequence ID" value="MET3749284.1"/>
    <property type="molecule type" value="Genomic_DNA"/>
</dbReference>